<dbReference type="GO" id="GO:0050566">
    <property type="term" value="F:asparaginyl-tRNA synthase (glutamine-hydrolyzing) activity"/>
    <property type="evidence" value="ECO:0007669"/>
    <property type="project" value="RHEA"/>
</dbReference>
<dbReference type="GO" id="GO:0006412">
    <property type="term" value="P:translation"/>
    <property type="evidence" value="ECO:0007669"/>
    <property type="project" value="UniProtKB-UniRule"/>
</dbReference>
<evidence type="ECO:0000313" key="2">
    <source>
        <dbReference type="EMBL" id="RTI04755.1"/>
    </source>
</evidence>
<dbReference type="GO" id="GO:0050567">
    <property type="term" value="F:glutaminyl-tRNA synthase (glutamine-hydrolyzing) activity"/>
    <property type="evidence" value="ECO:0007669"/>
    <property type="project" value="UniProtKB-UniRule"/>
</dbReference>
<name>A0A430ULF0_THESC</name>
<comment type="catalytic activity">
    <reaction evidence="1">
        <text>L-glutamyl-tRNA(Gln) + L-glutamine + ATP + H2O = L-glutaminyl-tRNA(Gln) + L-glutamate + ADP + phosphate + H(+)</text>
        <dbReference type="Rhea" id="RHEA:17521"/>
        <dbReference type="Rhea" id="RHEA-COMP:9681"/>
        <dbReference type="Rhea" id="RHEA-COMP:9684"/>
        <dbReference type="ChEBI" id="CHEBI:15377"/>
        <dbReference type="ChEBI" id="CHEBI:15378"/>
        <dbReference type="ChEBI" id="CHEBI:29985"/>
        <dbReference type="ChEBI" id="CHEBI:30616"/>
        <dbReference type="ChEBI" id="CHEBI:43474"/>
        <dbReference type="ChEBI" id="CHEBI:58359"/>
        <dbReference type="ChEBI" id="CHEBI:78520"/>
        <dbReference type="ChEBI" id="CHEBI:78521"/>
        <dbReference type="ChEBI" id="CHEBI:456216"/>
    </reaction>
</comment>
<dbReference type="Pfam" id="PF02686">
    <property type="entry name" value="GatC"/>
    <property type="match status" value="1"/>
</dbReference>
<comment type="catalytic activity">
    <reaction evidence="1">
        <text>L-aspartyl-tRNA(Asn) + L-glutamine + ATP + H2O = L-asparaginyl-tRNA(Asn) + L-glutamate + ADP + phosphate + 2 H(+)</text>
        <dbReference type="Rhea" id="RHEA:14513"/>
        <dbReference type="Rhea" id="RHEA-COMP:9674"/>
        <dbReference type="Rhea" id="RHEA-COMP:9677"/>
        <dbReference type="ChEBI" id="CHEBI:15377"/>
        <dbReference type="ChEBI" id="CHEBI:15378"/>
        <dbReference type="ChEBI" id="CHEBI:29985"/>
        <dbReference type="ChEBI" id="CHEBI:30616"/>
        <dbReference type="ChEBI" id="CHEBI:43474"/>
        <dbReference type="ChEBI" id="CHEBI:58359"/>
        <dbReference type="ChEBI" id="CHEBI:78515"/>
        <dbReference type="ChEBI" id="CHEBI:78516"/>
        <dbReference type="ChEBI" id="CHEBI:456216"/>
    </reaction>
</comment>
<dbReference type="Proteomes" id="UP000287173">
    <property type="component" value="Unassembled WGS sequence"/>
</dbReference>
<keyword evidence="1" id="KW-0436">Ligase</keyword>
<reference evidence="2 3" key="1">
    <citation type="journal article" date="2019" name="Extremophiles">
        <title>Biogeography of thermophiles and predominance of Thermus scotoductus in domestic water heaters.</title>
        <authorList>
            <person name="Wilpiszeski R.L."/>
            <person name="Zhang Z."/>
            <person name="House C.H."/>
        </authorList>
    </citation>
    <scope>NUCLEOTIDE SEQUENCE [LARGE SCALE GENOMIC DNA]</scope>
    <source>
        <strain evidence="2 3">17_S17</strain>
    </source>
</reference>
<evidence type="ECO:0000256" key="1">
    <source>
        <dbReference type="HAMAP-Rule" id="MF_00122"/>
    </source>
</evidence>
<dbReference type="PANTHER" id="PTHR15004">
    <property type="entry name" value="GLUTAMYL-TRNA(GLN) AMIDOTRANSFERASE SUBUNIT C, MITOCHONDRIAL"/>
    <property type="match status" value="1"/>
</dbReference>
<dbReference type="EMBL" id="PEMG01000450">
    <property type="protein sequence ID" value="RTI04755.1"/>
    <property type="molecule type" value="Genomic_DNA"/>
</dbReference>
<dbReference type="HAMAP" id="MF_00122">
    <property type="entry name" value="GatC"/>
    <property type="match status" value="1"/>
</dbReference>
<dbReference type="InterPro" id="IPR003837">
    <property type="entry name" value="GatC"/>
</dbReference>
<dbReference type="NCBIfam" id="TIGR00135">
    <property type="entry name" value="gatC"/>
    <property type="match status" value="1"/>
</dbReference>
<dbReference type="PANTHER" id="PTHR15004:SF0">
    <property type="entry name" value="GLUTAMYL-TRNA(GLN) AMIDOTRANSFERASE SUBUNIT C, MITOCHONDRIAL"/>
    <property type="match status" value="1"/>
</dbReference>
<keyword evidence="1" id="KW-0648">Protein biosynthesis</keyword>
<dbReference type="Gene3D" id="1.10.20.60">
    <property type="entry name" value="Glu-tRNAGln amidotransferase C subunit, N-terminal domain"/>
    <property type="match status" value="1"/>
</dbReference>
<protein>
    <recommendedName>
        <fullName evidence="1">Aspartyl/glutamyl-tRNA(Asn/Gln) amidotransferase subunit C</fullName>
        <shortName evidence="1">Asp/Glu-ADT subunit C</shortName>
        <ecNumber evidence="1">6.3.5.-</ecNumber>
    </recommendedName>
</protein>
<dbReference type="EC" id="6.3.5.-" evidence="1"/>
<dbReference type="GO" id="GO:0006450">
    <property type="term" value="P:regulation of translational fidelity"/>
    <property type="evidence" value="ECO:0007669"/>
    <property type="project" value="InterPro"/>
</dbReference>
<organism evidence="2 3">
    <name type="scientific">Thermus scotoductus</name>
    <dbReference type="NCBI Taxonomy" id="37636"/>
    <lineage>
        <taxon>Bacteria</taxon>
        <taxon>Thermotogati</taxon>
        <taxon>Deinococcota</taxon>
        <taxon>Deinococci</taxon>
        <taxon>Thermales</taxon>
        <taxon>Thermaceae</taxon>
        <taxon>Thermus</taxon>
    </lineage>
</organism>
<comment type="function">
    <text evidence="1">Allows the formation of correctly charged Asn-tRNA(Asn) or Gln-tRNA(Gln) through the transamidation of misacylated Asp-tRNA(Asn) or Glu-tRNA(Gln) in organisms which lack either or both of asparaginyl-tRNA or glutaminyl-tRNA synthetases. The reaction takes place in the presence of glutamine and ATP through an activated phospho-Asp-tRNA(Asn) or phospho-Glu-tRNA(Gln).</text>
</comment>
<keyword evidence="1" id="KW-0547">Nucleotide-binding</keyword>
<keyword evidence="2" id="KW-0808">Transferase</keyword>
<comment type="similarity">
    <text evidence="1">Belongs to the GatC family.</text>
</comment>
<accession>A0A430ULF0</accession>
<evidence type="ECO:0000313" key="3">
    <source>
        <dbReference type="Proteomes" id="UP000287173"/>
    </source>
</evidence>
<gene>
    <name evidence="1 2" type="primary">gatC</name>
    <name evidence="2" type="ORF">CSW30_12750</name>
</gene>
<dbReference type="GO" id="GO:0016740">
    <property type="term" value="F:transferase activity"/>
    <property type="evidence" value="ECO:0007669"/>
    <property type="project" value="UniProtKB-KW"/>
</dbReference>
<dbReference type="GO" id="GO:0005524">
    <property type="term" value="F:ATP binding"/>
    <property type="evidence" value="ECO:0007669"/>
    <property type="project" value="UniProtKB-KW"/>
</dbReference>
<dbReference type="SUPFAM" id="SSF141000">
    <property type="entry name" value="Glu-tRNAGln amidotransferase C subunit"/>
    <property type="match status" value="1"/>
</dbReference>
<dbReference type="AlphaFoldDB" id="A0A430ULF0"/>
<comment type="caution">
    <text evidence="2">The sequence shown here is derived from an EMBL/GenBank/DDBJ whole genome shotgun (WGS) entry which is preliminary data.</text>
</comment>
<dbReference type="GO" id="GO:0070681">
    <property type="term" value="P:glutaminyl-tRNAGln biosynthesis via transamidation"/>
    <property type="evidence" value="ECO:0007669"/>
    <property type="project" value="TreeGrafter"/>
</dbReference>
<keyword evidence="1" id="KW-0067">ATP-binding</keyword>
<dbReference type="InterPro" id="IPR036113">
    <property type="entry name" value="Asp/Glu-ADT_sf_sub_c"/>
</dbReference>
<comment type="subunit">
    <text evidence="1">Heterotrimer of A, B and C subunits.</text>
</comment>
<proteinExistence type="inferred from homology"/>
<sequence length="92" mass="10470">MRGMELSPELLRKLESLAKIRLSPEEEALLLSDLKQILEFVDALPQVGEAWEEEAQGRLREDEPLPSLSQEEALRVAPEAEEGFFRVPKVLE</sequence>